<evidence type="ECO:0008006" key="3">
    <source>
        <dbReference type="Google" id="ProtNLM"/>
    </source>
</evidence>
<dbReference type="Proteomes" id="UP000009872">
    <property type="component" value="Unassembled WGS sequence"/>
</dbReference>
<evidence type="ECO:0000313" key="1">
    <source>
        <dbReference type="EMBL" id="EKU89380.1"/>
    </source>
</evidence>
<name>K9EJU1_9BACE</name>
<protein>
    <recommendedName>
        <fullName evidence="3">Macroglobulin domain-containing protein</fullName>
    </recommendedName>
</protein>
<accession>K9EJU1</accession>
<organism evidence="1 2">
    <name type="scientific">Bacteroides oleiciplenus YIT 12058</name>
    <dbReference type="NCBI Taxonomy" id="742727"/>
    <lineage>
        <taxon>Bacteria</taxon>
        <taxon>Pseudomonadati</taxon>
        <taxon>Bacteroidota</taxon>
        <taxon>Bacteroidia</taxon>
        <taxon>Bacteroidales</taxon>
        <taxon>Bacteroidaceae</taxon>
        <taxon>Bacteroides</taxon>
    </lineage>
</organism>
<keyword evidence="2" id="KW-1185">Reference proteome</keyword>
<dbReference type="PATRIC" id="fig|742727.4.peg.3775"/>
<dbReference type="RefSeq" id="WP_009131230.1">
    <property type="nucleotide sequence ID" value="NZ_JH992943.1"/>
</dbReference>
<sequence length="774" mass="87376">MYKRIFFLFIFCIFIDECYSQVAIDTVIENLHEQSSANPSEVLYFQTSKGIYETGEDLWFKVYQLDAQSFGLSDKSKTLYLQMINSCDSIVWQEKYPIESGVVSGHIYIDEKLSNGDYFLFGYTKGSFYAKDTIGIIPSRKVKIVKNIIHAQVPEPPKDSLCRFEIYPEGGNLVAGIPSILAFKTTDGNGLPINVDGALFQDGKLITDVKSMHDGMGSILFTPCLGSAYYVELKGGKKFPLQETIHSEGIVMRLIKRNKKELTFLISKSAGTAVQPIYLMCQIRGMLCCVGKGLLKDNLRINIPLDNIPYQGIAEITLFNGNMEPVAERLVYVHPDKKLHVAVELNKHTYTIREKATAKIKVTDESGVPVQANLGISVYERAYSNPVDPVNILTHCYLSSQIRGRIYNPAYYFERVDKERSSALDLLLLTQGWRRYVWAFNTPVYHGEMFLTDEISGVQRIRSRSKRKELQGSEQLVQVSNADGKAGLILADSMGNFTVDADIMNDFRSGYLYLKPLLPKDFKPELVIMDCFPQIDSVRKSRQPYYPIVDLSEVMNMQSFDVPVVSGDSTILLDEVVITRKAVRPFRDKMMGKLDSLVQKDLNPAWVCHCGGETINGYLNDYRGYSHHPAGCPTCGGPLKNKSMPVRGKSYDIIKYEPVGPKGEWIVTDLDFVVYNGPEFSEEELLRMNNLWRTQGYYAAREFYQPDEIDMQLSTPDARNTLLWAPSIVTDEKGEAMVTFYCSDINSSFVGVIEGVDGSGLLGNEVFDFRVVRY</sequence>
<evidence type="ECO:0000313" key="2">
    <source>
        <dbReference type="Proteomes" id="UP000009872"/>
    </source>
</evidence>
<comment type="caution">
    <text evidence="1">The sequence shown here is derived from an EMBL/GenBank/DDBJ whole genome shotgun (WGS) entry which is preliminary data.</text>
</comment>
<reference evidence="1 2" key="1">
    <citation type="submission" date="2012-09" db="EMBL/GenBank/DDBJ databases">
        <title>The Genome Sequence of Bacteroides oleiciplenus YIT 12058.</title>
        <authorList>
            <consortium name="The Broad Institute Genome Sequencing Platform"/>
            <person name="Earl A."/>
            <person name="Ward D."/>
            <person name="Feldgarden M."/>
            <person name="Gevers D."/>
            <person name="Morotomi M."/>
            <person name="Walker B."/>
            <person name="Young S.K."/>
            <person name="Zeng Q."/>
            <person name="Gargeya S."/>
            <person name="Fitzgerald M."/>
            <person name="Haas B."/>
            <person name="Abouelleil A."/>
            <person name="Alvarado L."/>
            <person name="Arachchi H.M."/>
            <person name="Berlin A.M."/>
            <person name="Chapman S.B."/>
            <person name="Goldberg J."/>
            <person name="Griggs A."/>
            <person name="Gujja S."/>
            <person name="Hansen M."/>
            <person name="Howarth C."/>
            <person name="Imamovic A."/>
            <person name="Larimer J."/>
            <person name="McCowen C."/>
            <person name="Montmayeur A."/>
            <person name="Murphy C."/>
            <person name="Neiman D."/>
            <person name="Pearson M."/>
            <person name="Priest M."/>
            <person name="Roberts A."/>
            <person name="Saif S."/>
            <person name="Shea T."/>
            <person name="Sisk P."/>
            <person name="Sykes S."/>
            <person name="Wortman J."/>
            <person name="Nusbaum C."/>
            <person name="Birren B."/>
        </authorList>
    </citation>
    <scope>NUCLEOTIDE SEQUENCE [LARGE SCALE GENOMIC DNA]</scope>
    <source>
        <strain evidence="1 2">YIT 12058</strain>
    </source>
</reference>
<dbReference type="AlphaFoldDB" id="K9EJU1"/>
<dbReference type="eggNOG" id="COG2373">
    <property type="taxonomic scope" value="Bacteria"/>
</dbReference>
<proteinExistence type="predicted"/>
<dbReference type="OrthoDB" id="679547at2"/>
<dbReference type="Gene3D" id="2.60.40.1930">
    <property type="match status" value="1"/>
</dbReference>
<dbReference type="EMBL" id="ADLF01000015">
    <property type="protein sequence ID" value="EKU89380.1"/>
    <property type="molecule type" value="Genomic_DNA"/>
</dbReference>
<gene>
    <name evidence="1" type="ORF">HMPREF9447_03705</name>
</gene>
<dbReference type="HOGENOM" id="CLU_013214_1_0_10"/>
<dbReference type="STRING" id="742727.HMPREF9447_03705"/>